<feature type="compositionally biased region" description="Polar residues" evidence="1">
    <location>
        <begin position="255"/>
        <end position="277"/>
    </location>
</feature>
<feature type="compositionally biased region" description="Basic and acidic residues" evidence="1">
    <location>
        <begin position="127"/>
        <end position="137"/>
    </location>
</feature>
<dbReference type="EMBL" id="CAGI01000156">
    <property type="protein sequence ID" value="CCF50551.1"/>
    <property type="molecule type" value="Genomic_DNA"/>
</dbReference>
<reference evidence="2 3" key="1">
    <citation type="journal article" date="2012" name="Plant Cell">
        <title>Genome comparison of barley and maize smut fungi reveals targeted loss of RNA silencing components and species-specific presence of transposable elements.</title>
        <authorList>
            <person name="Laurie J.D."/>
            <person name="Ali S."/>
            <person name="Linning R."/>
            <person name="Mannhaupt G."/>
            <person name="Wong P."/>
            <person name="Gueldener U."/>
            <person name="Muensterkoetter M."/>
            <person name="Moore R."/>
            <person name="Kahmann R."/>
            <person name="Bakkeren G."/>
            <person name="Schirawski J."/>
        </authorList>
    </citation>
    <scope>NUCLEOTIDE SEQUENCE [LARGE SCALE GENOMIC DNA]</scope>
    <source>
        <strain evidence="3">Uh4875-4</strain>
    </source>
</reference>
<evidence type="ECO:0000313" key="3">
    <source>
        <dbReference type="Proteomes" id="UP000006174"/>
    </source>
</evidence>
<protein>
    <submittedName>
        <fullName evidence="2">Uncharacterized protein</fullName>
    </submittedName>
</protein>
<dbReference type="eggNOG" id="ENOG502RDXP">
    <property type="taxonomic scope" value="Eukaryota"/>
</dbReference>
<proteinExistence type="predicted"/>
<dbReference type="OrthoDB" id="10394442at2759"/>
<feature type="compositionally biased region" description="Basic and acidic residues" evidence="1">
    <location>
        <begin position="201"/>
        <end position="215"/>
    </location>
</feature>
<dbReference type="HOGENOM" id="CLU_537701_0_0_1"/>
<feature type="compositionally biased region" description="Basic and acidic residues" evidence="1">
    <location>
        <begin position="238"/>
        <end position="249"/>
    </location>
</feature>
<evidence type="ECO:0000256" key="1">
    <source>
        <dbReference type="SAM" id="MobiDB-lite"/>
    </source>
</evidence>
<keyword evidence="3" id="KW-1185">Reference proteome</keyword>
<name>I2FUF8_USTHO</name>
<feature type="region of interest" description="Disordered" evidence="1">
    <location>
        <begin position="127"/>
        <end position="169"/>
    </location>
</feature>
<comment type="caution">
    <text evidence="2">The sequence shown here is derived from an EMBL/GenBank/DDBJ whole genome shotgun (WGS) entry which is preliminary data.</text>
</comment>
<feature type="region of interest" description="Disordered" evidence="1">
    <location>
        <begin position="194"/>
        <end position="307"/>
    </location>
</feature>
<organism evidence="2 3">
    <name type="scientific">Ustilago hordei</name>
    <name type="common">Barley covered smut fungus</name>
    <dbReference type="NCBI Taxonomy" id="120017"/>
    <lineage>
        <taxon>Eukaryota</taxon>
        <taxon>Fungi</taxon>
        <taxon>Dikarya</taxon>
        <taxon>Basidiomycota</taxon>
        <taxon>Ustilaginomycotina</taxon>
        <taxon>Ustilaginomycetes</taxon>
        <taxon>Ustilaginales</taxon>
        <taxon>Ustilaginaceae</taxon>
        <taxon>Ustilago</taxon>
    </lineage>
</organism>
<feature type="compositionally biased region" description="Basic and acidic residues" evidence="1">
    <location>
        <begin position="292"/>
        <end position="302"/>
    </location>
</feature>
<gene>
    <name evidence="2" type="ORF">UHOR_05761</name>
</gene>
<evidence type="ECO:0000313" key="2">
    <source>
        <dbReference type="EMBL" id="CCF50551.1"/>
    </source>
</evidence>
<accession>I2FUF8</accession>
<feature type="compositionally biased region" description="Polar residues" evidence="1">
    <location>
        <begin position="50"/>
        <end position="72"/>
    </location>
</feature>
<feature type="compositionally biased region" description="Low complexity" evidence="1">
    <location>
        <begin position="156"/>
        <end position="168"/>
    </location>
</feature>
<dbReference type="AlphaFoldDB" id="I2FUF8"/>
<sequence>MPCQVDRLEETIEELENFRKLHLDALAILTRSAAAIEKDVGAMRREPSSPIISELQTSVQDNNERQTTSTDGDSPVNARFPHPHAQLEQKLKHIFDQHAAQINSFEDSIIASLSHSSHIPVCSVDDHFTSSDSEASRHTHRRQQIDSMPQRPLDSTNGQGCTQTTTGTSPSACKVLISPALSTADSPKQHCEINASVSRATRSDKSRALELDGKQKRPTNCKRPLSSKDGIASPTDTQHGRLRYEHSLAGREPLANTTNESTLLATRSSTTKASTMQTDDRRGAHHTPSHNKAPESERRLKESAATSDFETTAAHILQHVTAPFTGIQIRGRTQFREPSRWVSTGITWFYNMSGSPKLSDDKTSCFRTAKTPFLAVPRSFMRDGMILGREEQDKLKLEFSSKGSNLRACLAVEGRKEKGVDLRAFPPKTLGLHSTKPFERLCAMASTVGNCDFGTLDAKADKPGKTRHPEVIHKAFSAWPFPSPFLTDASGDSHHELGTIGRRKADQ</sequence>
<dbReference type="Proteomes" id="UP000006174">
    <property type="component" value="Unassembled WGS sequence"/>
</dbReference>
<feature type="region of interest" description="Disordered" evidence="1">
    <location>
        <begin position="40"/>
        <end position="80"/>
    </location>
</feature>